<gene>
    <name evidence="1" type="ORF">GMARGA_LOCUS42156</name>
</gene>
<keyword evidence="2" id="KW-1185">Reference proteome</keyword>
<organism evidence="1 2">
    <name type="scientific">Gigaspora margarita</name>
    <dbReference type="NCBI Taxonomy" id="4874"/>
    <lineage>
        <taxon>Eukaryota</taxon>
        <taxon>Fungi</taxon>
        <taxon>Fungi incertae sedis</taxon>
        <taxon>Mucoromycota</taxon>
        <taxon>Glomeromycotina</taxon>
        <taxon>Glomeromycetes</taxon>
        <taxon>Diversisporales</taxon>
        <taxon>Gigasporaceae</taxon>
        <taxon>Gigaspora</taxon>
    </lineage>
</organism>
<evidence type="ECO:0000313" key="1">
    <source>
        <dbReference type="EMBL" id="CAG8853335.1"/>
    </source>
</evidence>
<accession>A0ABN7XFE2</accession>
<feature type="non-terminal residue" evidence="1">
    <location>
        <position position="1"/>
    </location>
</feature>
<comment type="caution">
    <text evidence="1">The sequence shown here is derived from an EMBL/GenBank/DDBJ whole genome shotgun (WGS) entry which is preliminary data.</text>
</comment>
<dbReference type="Proteomes" id="UP000789901">
    <property type="component" value="Unassembled WGS sequence"/>
</dbReference>
<sequence>YFILPNITSIQMTNTTQSTNQLSSEVETSFPTWQDIEKSMIDILRAGNFYNKDRNKGFMDYYKKQLDELRKSEDQEQYIIIKARSLIPNEEIYDAKIKAFSNSYYKSEPKIRQAILNYLKLIHKIAKEYFITDEEREEEFQAWLNS</sequence>
<name>A0ABN7XFE2_GIGMA</name>
<evidence type="ECO:0000313" key="2">
    <source>
        <dbReference type="Proteomes" id="UP000789901"/>
    </source>
</evidence>
<proteinExistence type="predicted"/>
<protein>
    <submittedName>
        <fullName evidence="1">15409_t:CDS:1</fullName>
    </submittedName>
</protein>
<reference evidence="1 2" key="1">
    <citation type="submission" date="2021-06" db="EMBL/GenBank/DDBJ databases">
        <authorList>
            <person name="Kallberg Y."/>
            <person name="Tangrot J."/>
            <person name="Rosling A."/>
        </authorList>
    </citation>
    <scope>NUCLEOTIDE SEQUENCE [LARGE SCALE GENOMIC DNA]</scope>
    <source>
        <strain evidence="1 2">120-4 pot B 10/14</strain>
    </source>
</reference>
<dbReference type="EMBL" id="CAJVQB010122803">
    <property type="protein sequence ID" value="CAG8853335.1"/>
    <property type="molecule type" value="Genomic_DNA"/>
</dbReference>